<gene>
    <name evidence="3" type="ORF">Pan54_01250</name>
</gene>
<dbReference type="InterPro" id="IPR011047">
    <property type="entry name" value="Quinoprotein_ADH-like_sf"/>
</dbReference>
<protein>
    <submittedName>
        <fullName evidence="3">Outer membrane biogenesis protein BamB</fullName>
    </submittedName>
</protein>
<name>A0A5C5X9N9_9PLAN</name>
<dbReference type="Pfam" id="PF13360">
    <property type="entry name" value="PQQ_2"/>
    <property type="match status" value="1"/>
</dbReference>
<organism evidence="3 4">
    <name type="scientific">Rubinisphaera italica</name>
    <dbReference type="NCBI Taxonomy" id="2527969"/>
    <lineage>
        <taxon>Bacteria</taxon>
        <taxon>Pseudomonadati</taxon>
        <taxon>Planctomycetota</taxon>
        <taxon>Planctomycetia</taxon>
        <taxon>Planctomycetales</taxon>
        <taxon>Planctomycetaceae</taxon>
        <taxon>Rubinisphaera</taxon>
    </lineage>
</organism>
<evidence type="ECO:0000313" key="3">
    <source>
        <dbReference type="EMBL" id="TWT59419.1"/>
    </source>
</evidence>
<dbReference type="RefSeq" id="WP_146501564.1">
    <property type="nucleotide sequence ID" value="NZ_SJPG01000001.1"/>
</dbReference>
<dbReference type="AlphaFoldDB" id="A0A5C5X9N9"/>
<proteinExistence type="predicted"/>
<sequence precursor="true">MTPHQLPLATLLVVTLTSFSCAAEPQAETKSSSNATTTLGEDWPVFLGPSGIGLSSETGLIKEWPAAGPPELWQAEVGTGYSAPSVRGNRVVCHHRIGDEEIVQCFDVTNGKTLWKHSNPSQFSDPYGYNNGPRCSPLLTETLCYTFGAEGRLLCLNLEDGKLIWERKTHEDFNVPTAFFGVGATPILEDGKLIVLVGGQPNSGVVAFDAQSGKTLWESCGKETWNGVATGWRRQENYEWTGEEMIVSYSSPIAVTIHGKRQILCLLRHGLVSLDPETGAENFHYWFRAQVHESVNAARPVVIGNRILLTAAYQTGAAYLEVAEDSKSVKEIWRDTENLLCHWSTPIPVGKYIYGFSGRHENGSTLRCLELETGKVVWETTGWEGPLDHLSPASSRSVKNSKTDTIDPWPYYGRGSSIWLDGQFLIIGERGTVALIEATPDHFHELNRFKPNQLNYPAWTAPVLSRGRLFLRSETALMCYDLRKPTKQ</sequence>
<dbReference type="EMBL" id="SJPG01000001">
    <property type="protein sequence ID" value="TWT59419.1"/>
    <property type="molecule type" value="Genomic_DNA"/>
</dbReference>
<reference evidence="3 4" key="1">
    <citation type="submission" date="2019-02" db="EMBL/GenBank/DDBJ databases">
        <title>Deep-cultivation of Planctomycetes and their phenomic and genomic characterization uncovers novel biology.</title>
        <authorList>
            <person name="Wiegand S."/>
            <person name="Jogler M."/>
            <person name="Boedeker C."/>
            <person name="Pinto D."/>
            <person name="Vollmers J."/>
            <person name="Rivas-Marin E."/>
            <person name="Kohn T."/>
            <person name="Peeters S.H."/>
            <person name="Heuer A."/>
            <person name="Rast P."/>
            <person name="Oberbeckmann S."/>
            <person name="Bunk B."/>
            <person name="Jeske O."/>
            <person name="Meyerdierks A."/>
            <person name="Storesund J.E."/>
            <person name="Kallscheuer N."/>
            <person name="Luecker S."/>
            <person name="Lage O.M."/>
            <person name="Pohl T."/>
            <person name="Merkel B.J."/>
            <person name="Hornburger P."/>
            <person name="Mueller R.-W."/>
            <person name="Bruemmer F."/>
            <person name="Labrenz M."/>
            <person name="Spormann A.M."/>
            <person name="Op Den Camp H."/>
            <person name="Overmann J."/>
            <person name="Amann R."/>
            <person name="Jetten M.S.M."/>
            <person name="Mascher T."/>
            <person name="Medema M.H."/>
            <person name="Devos D.P."/>
            <person name="Kaster A.-K."/>
            <person name="Ovreas L."/>
            <person name="Rohde M."/>
            <person name="Galperin M.Y."/>
            <person name="Jogler C."/>
        </authorList>
    </citation>
    <scope>NUCLEOTIDE SEQUENCE [LARGE SCALE GENOMIC DNA]</scope>
    <source>
        <strain evidence="3 4">Pan54</strain>
    </source>
</reference>
<comment type="caution">
    <text evidence="3">The sequence shown here is derived from an EMBL/GenBank/DDBJ whole genome shotgun (WGS) entry which is preliminary data.</text>
</comment>
<dbReference type="OrthoDB" id="9815737at2"/>
<dbReference type="PANTHER" id="PTHR34512">
    <property type="entry name" value="CELL SURFACE PROTEIN"/>
    <property type="match status" value="1"/>
</dbReference>
<keyword evidence="1" id="KW-0732">Signal</keyword>
<evidence type="ECO:0000256" key="1">
    <source>
        <dbReference type="SAM" id="SignalP"/>
    </source>
</evidence>
<feature type="chain" id="PRO_5022668597" evidence="1">
    <location>
        <begin position="23"/>
        <end position="488"/>
    </location>
</feature>
<feature type="signal peptide" evidence="1">
    <location>
        <begin position="1"/>
        <end position="22"/>
    </location>
</feature>
<keyword evidence="4" id="KW-1185">Reference proteome</keyword>
<feature type="domain" description="Pyrrolo-quinoline quinone repeat" evidence="2">
    <location>
        <begin position="100"/>
        <end position="379"/>
    </location>
</feature>
<evidence type="ECO:0000259" key="2">
    <source>
        <dbReference type="Pfam" id="PF13360"/>
    </source>
</evidence>
<dbReference type="PANTHER" id="PTHR34512:SF30">
    <property type="entry name" value="OUTER MEMBRANE PROTEIN ASSEMBLY FACTOR BAMB"/>
    <property type="match status" value="1"/>
</dbReference>
<dbReference type="InterPro" id="IPR015943">
    <property type="entry name" value="WD40/YVTN_repeat-like_dom_sf"/>
</dbReference>
<dbReference type="Proteomes" id="UP000316095">
    <property type="component" value="Unassembled WGS sequence"/>
</dbReference>
<evidence type="ECO:0000313" key="4">
    <source>
        <dbReference type="Proteomes" id="UP000316095"/>
    </source>
</evidence>
<dbReference type="InterPro" id="IPR002372">
    <property type="entry name" value="PQQ_rpt_dom"/>
</dbReference>
<dbReference type="Gene3D" id="2.130.10.10">
    <property type="entry name" value="YVTN repeat-like/Quinoprotein amine dehydrogenase"/>
    <property type="match status" value="1"/>
</dbReference>
<dbReference type="SUPFAM" id="SSF50998">
    <property type="entry name" value="Quinoprotein alcohol dehydrogenase-like"/>
    <property type="match status" value="1"/>
</dbReference>
<accession>A0A5C5X9N9</accession>